<dbReference type="AlphaFoldDB" id="A0A816ZXR6"/>
<dbReference type="Pfam" id="PF04674">
    <property type="entry name" value="Phi_1"/>
    <property type="match status" value="1"/>
</dbReference>
<comment type="caution">
    <text evidence="5">The sequence shown here is derived from an EMBL/GenBank/DDBJ whole genome shotgun (WGS) entry which is preliminary data.</text>
</comment>
<comment type="subcellular location">
    <subcellularLocation>
        <location evidence="1">Secreted</location>
    </subcellularLocation>
</comment>
<evidence type="ECO:0000256" key="2">
    <source>
        <dbReference type="ARBA" id="ARBA00022525"/>
    </source>
</evidence>
<evidence type="ECO:0000256" key="3">
    <source>
        <dbReference type="ARBA" id="ARBA00022729"/>
    </source>
</evidence>
<evidence type="ECO:0000313" key="6">
    <source>
        <dbReference type="Proteomes" id="UP000663824"/>
    </source>
</evidence>
<dbReference type="InterPro" id="IPR006766">
    <property type="entry name" value="EXORDIUM-like"/>
</dbReference>
<keyword evidence="3" id="KW-0732">Signal</keyword>
<keyword evidence="2" id="KW-0964">Secreted</keyword>
<evidence type="ECO:0000313" key="5">
    <source>
        <dbReference type="EMBL" id="CAF2231720.1"/>
    </source>
</evidence>
<dbReference type="GO" id="GO:0005576">
    <property type="term" value="C:extracellular region"/>
    <property type="evidence" value="ECO:0007669"/>
    <property type="project" value="UniProtKB-SubCell"/>
</dbReference>
<dbReference type="PANTHER" id="PTHR31279:SF58">
    <property type="entry name" value="PROTEIN EXORDIUM-LIKE 2"/>
    <property type="match status" value="1"/>
</dbReference>
<comment type="similarity">
    <text evidence="4">Belongs to the EXORDIUM family.</text>
</comment>
<accession>A0A816ZXR6</accession>
<dbReference type="EMBL" id="CAJNRE010020393">
    <property type="protein sequence ID" value="CAF2231720.1"/>
    <property type="molecule type" value="Genomic_DNA"/>
</dbReference>
<name>A0A816ZXR6_9BILA</name>
<dbReference type="Proteomes" id="UP000663824">
    <property type="component" value="Unassembled WGS sequence"/>
</dbReference>
<protein>
    <submittedName>
        <fullName evidence="5">Uncharacterized protein</fullName>
    </submittedName>
</protein>
<proteinExistence type="inferred from homology"/>
<sequence>MDTIGYLYENSFVASTPLLNLLLYNYDTGGPVKFGFTYYLSSGITYILVVTTSSTDVTGAFSILASGPSEFTLTLIVITIPTGTTIATTAAGPCAAKPGSIVIADIKAIQLEPRSLSPPIVYHRGPVVSTPVVYVIWYGNWTGNNGTTLIENFLRGLVDRQAIAIHKAITSSALPRDTNGIYFVLTSVDCTATYFCTQACGWHSTDFQSGLIYSWIGNPEQLCPRSCSYQQVSPNGNVGADAMVSVIAHEAAESVSDPYLNAWFDSNCDEVADKCAWTFGTTTALSNGAVYNMVVNNVKYLVQQNWRLATQDCGMS</sequence>
<organism evidence="5 6">
    <name type="scientific">Rotaria magnacalcarata</name>
    <dbReference type="NCBI Taxonomy" id="392030"/>
    <lineage>
        <taxon>Eukaryota</taxon>
        <taxon>Metazoa</taxon>
        <taxon>Spiralia</taxon>
        <taxon>Gnathifera</taxon>
        <taxon>Rotifera</taxon>
        <taxon>Eurotatoria</taxon>
        <taxon>Bdelloidea</taxon>
        <taxon>Philodinida</taxon>
        <taxon>Philodinidae</taxon>
        <taxon>Rotaria</taxon>
    </lineage>
</organism>
<dbReference type="PANTHER" id="PTHR31279">
    <property type="entry name" value="PROTEIN EXORDIUM-LIKE 5"/>
    <property type="match status" value="1"/>
</dbReference>
<gene>
    <name evidence="5" type="ORF">MBJ925_LOCUS36922</name>
</gene>
<evidence type="ECO:0000256" key="1">
    <source>
        <dbReference type="ARBA" id="ARBA00004613"/>
    </source>
</evidence>
<reference evidence="5" key="1">
    <citation type="submission" date="2021-02" db="EMBL/GenBank/DDBJ databases">
        <authorList>
            <person name="Nowell W R."/>
        </authorList>
    </citation>
    <scope>NUCLEOTIDE SEQUENCE</scope>
</reference>
<evidence type="ECO:0000256" key="4">
    <source>
        <dbReference type="ARBA" id="ARBA00023591"/>
    </source>
</evidence>